<feature type="domain" description="Deoxynucleoside kinase" evidence="1">
    <location>
        <begin position="33"/>
        <end position="212"/>
    </location>
</feature>
<dbReference type="PANTHER" id="PTHR10513">
    <property type="entry name" value="DEOXYNUCLEOSIDE KINASE"/>
    <property type="match status" value="1"/>
</dbReference>
<dbReference type="InterPro" id="IPR050566">
    <property type="entry name" value="Deoxyribonucleoside_kinase"/>
</dbReference>
<dbReference type="SUPFAM" id="SSF52540">
    <property type="entry name" value="P-loop containing nucleoside triphosphate hydrolases"/>
    <property type="match status" value="1"/>
</dbReference>
<dbReference type="GO" id="GO:0019136">
    <property type="term" value="F:deoxynucleoside kinase activity"/>
    <property type="evidence" value="ECO:0007669"/>
    <property type="project" value="TreeGrafter"/>
</dbReference>
<proteinExistence type="predicted"/>
<dbReference type="AlphaFoldDB" id="A0A6C0I3G0"/>
<dbReference type="Pfam" id="PF01712">
    <property type="entry name" value="dNK"/>
    <property type="match status" value="1"/>
</dbReference>
<reference evidence="2" key="1">
    <citation type="journal article" date="2020" name="Nature">
        <title>Giant virus diversity and host interactions through global metagenomics.</title>
        <authorList>
            <person name="Schulz F."/>
            <person name="Roux S."/>
            <person name="Paez-Espino D."/>
            <person name="Jungbluth S."/>
            <person name="Walsh D.A."/>
            <person name="Denef V.J."/>
            <person name="McMahon K.D."/>
            <person name="Konstantinidis K.T."/>
            <person name="Eloe-Fadrosh E.A."/>
            <person name="Kyrpides N.C."/>
            <person name="Woyke T."/>
        </authorList>
    </citation>
    <scope>NUCLEOTIDE SEQUENCE</scope>
    <source>
        <strain evidence="2">GVMAG-M-3300023184-190</strain>
    </source>
</reference>
<dbReference type="InterPro" id="IPR027417">
    <property type="entry name" value="P-loop_NTPase"/>
</dbReference>
<dbReference type="InterPro" id="IPR031314">
    <property type="entry name" value="DNK_dom"/>
</dbReference>
<dbReference type="GO" id="GO:0005737">
    <property type="term" value="C:cytoplasm"/>
    <property type="evidence" value="ECO:0007669"/>
    <property type="project" value="TreeGrafter"/>
</dbReference>
<protein>
    <recommendedName>
        <fullName evidence="1">Deoxynucleoside kinase domain-containing protein</fullName>
    </recommendedName>
</protein>
<sequence>MSNTTIDTHVINVINFENPYIRYKKLERPLIVSLEGNIGAGKSTLLESLKGEFDPTILILQEPVDIWTSIRDPATDETVIQCFYRDPAKYAFSFQVLAYATRLSLLRKMIADHPECRMIICERSLDADKHIFAKMLHEDGMIDEVQYKIYETFFNEFSASFALDGIIYLDVDPTICHERVAIRNRDGEEGISLDYLYRCREFHEGWLAQNSLALKLQNMETAESKRLIKQYMIDLLKPYI</sequence>
<dbReference type="EMBL" id="MN740092">
    <property type="protein sequence ID" value="QHT87551.1"/>
    <property type="molecule type" value="Genomic_DNA"/>
</dbReference>
<name>A0A6C0I3G0_9ZZZZ</name>
<accession>A0A6C0I3G0</accession>
<dbReference type="PANTHER" id="PTHR10513:SF35">
    <property type="entry name" value="DEOXYADENOSINE KINASE"/>
    <property type="match status" value="1"/>
</dbReference>
<dbReference type="Gene3D" id="3.40.50.300">
    <property type="entry name" value="P-loop containing nucleotide triphosphate hydrolases"/>
    <property type="match status" value="1"/>
</dbReference>
<evidence type="ECO:0000313" key="2">
    <source>
        <dbReference type="EMBL" id="QHT87551.1"/>
    </source>
</evidence>
<evidence type="ECO:0000259" key="1">
    <source>
        <dbReference type="Pfam" id="PF01712"/>
    </source>
</evidence>
<organism evidence="2">
    <name type="scientific">viral metagenome</name>
    <dbReference type="NCBI Taxonomy" id="1070528"/>
    <lineage>
        <taxon>unclassified sequences</taxon>
        <taxon>metagenomes</taxon>
        <taxon>organismal metagenomes</taxon>
    </lineage>
</organism>